<feature type="compositionally biased region" description="Low complexity" evidence="1">
    <location>
        <begin position="9"/>
        <end position="32"/>
    </location>
</feature>
<dbReference type="STRING" id="237682.SAMN05421676_101103"/>
<sequence length="127" mass="15000">MTNENQLKQQAQRNLQIQSQQQSQTISNQETQVPKTPQMNERDFVNDMLATEKYMTASYNTAMNEVSNQGLYQDVSLIFKETQDCQRNLFDLMFKNGWYSLEVADQQKMQQSYQQYAGDKNQFPYLQ</sequence>
<dbReference type="InterPro" id="IPR012851">
    <property type="entry name" value="Spore_coat_CotF-like"/>
</dbReference>
<dbReference type="EMBL" id="FOHJ01000001">
    <property type="protein sequence ID" value="SES66351.1"/>
    <property type="molecule type" value="Genomic_DNA"/>
</dbReference>
<accession>A0A1H9YBP9</accession>
<reference evidence="3" key="1">
    <citation type="submission" date="2016-10" db="EMBL/GenBank/DDBJ databases">
        <authorList>
            <person name="Varghese N."/>
            <person name="Submissions S."/>
        </authorList>
    </citation>
    <scope>NUCLEOTIDE SEQUENCE [LARGE SCALE GENOMIC DNA]</scope>
    <source>
        <strain evidence="3">CGMCC 1.3566</strain>
    </source>
</reference>
<keyword evidence="3" id="KW-1185">Reference proteome</keyword>
<evidence type="ECO:0000313" key="2">
    <source>
        <dbReference type="EMBL" id="SES66351.1"/>
    </source>
</evidence>
<feature type="region of interest" description="Disordered" evidence="1">
    <location>
        <begin position="1"/>
        <end position="41"/>
    </location>
</feature>
<organism evidence="2 3">
    <name type="scientific">Salinibacillus kushneri</name>
    <dbReference type="NCBI Taxonomy" id="237682"/>
    <lineage>
        <taxon>Bacteria</taxon>
        <taxon>Bacillati</taxon>
        <taxon>Bacillota</taxon>
        <taxon>Bacilli</taxon>
        <taxon>Bacillales</taxon>
        <taxon>Bacillaceae</taxon>
        <taxon>Salinibacillus</taxon>
    </lineage>
</organism>
<dbReference type="AlphaFoldDB" id="A0A1H9YBP9"/>
<gene>
    <name evidence="2" type="ORF">SAMN05421676_101103</name>
</gene>
<evidence type="ECO:0000256" key="1">
    <source>
        <dbReference type="SAM" id="MobiDB-lite"/>
    </source>
</evidence>
<dbReference type="Pfam" id="PF07875">
    <property type="entry name" value="Coat_F"/>
    <property type="match status" value="1"/>
</dbReference>
<dbReference type="Proteomes" id="UP000199095">
    <property type="component" value="Unassembled WGS sequence"/>
</dbReference>
<dbReference type="OrthoDB" id="1647790at2"/>
<name>A0A1H9YBP9_9BACI</name>
<proteinExistence type="predicted"/>
<protein>
    <submittedName>
        <fullName evidence="2">Coat F domain-containing protein</fullName>
    </submittedName>
</protein>
<evidence type="ECO:0000313" key="3">
    <source>
        <dbReference type="Proteomes" id="UP000199095"/>
    </source>
</evidence>